<comment type="caution">
    <text evidence="2">The sequence shown here is derived from an EMBL/GenBank/DDBJ whole genome shotgun (WGS) entry which is preliminary data.</text>
</comment>
<sequence>MSKFIDVQQLYETNKELNKEDVTALQDWAEKQAHLPKITGKLKPNHNIFNKEDVTALQDWAEKQAHLPKITELQLILFLHSCYYRIEPTKACIETFYTARTHCPEFFQNRSPILYADEILGVLLYTPLPKPTKSGYQIMLGKLIDTNPDKYVLAQQIKTFDMSAMLMLHQFGCAPGHVLLIDMKGVTFTHMTKINPMQLKKFFVYLQEGMPIRLKAMYFINIPSFMDKLLALIKPLMKKELLETPLMKKELLETMQLFTDKLDDLYKIIPQECFPADYGGTADPLTELIRRRNENFKVNDKFFVDGEKEVSDETKRVGKPKDASAIFGVEGTFKKLDID</sequence>
<accession>A0AAW1N6C8</accession>
<dbReference type="CDD" id="cd00170">
    <property type="entry name" value="SEC14"/>
    <property type="match status" value="1"/>
</dbReference>
<dbReference type="PANTHER" id="PTHR10174:SF213">
    <property type="entry name" value="CRAL-TRIO DOMAIN-CONTAINING PROTEIN"/>
    <property type="match status" value="1"/>
</dbReference>
<dbReference type="InterPro" id="IPR036865">
    <property type="entry name" value="CRAL-TRIO_dom_sf"/>
</dbReference>
<dbReference type="Proteomes" id="UP001458880">
    <property type="component" value="Unassembled WGS sequence"/>
</dbReference>
<dbReference type="GO" id="GO:0016020">
    <property type="term" value="C:membrane"/>
    <property type="evidence" value="ECO:0007669"/>
    <property type="project" value="TreeGrafter"/>
</dbReference>
<dbReference type="PANTHER" id="PTHR10174">
    <property type="entry name" value="ALPHA-TOCOPHEROL TRANSFER PROTEIN-RELATED"/>
    <property type="match status" value="1"/>
</dbReference>
<dbReference type="EMBL" id="JASPKY010000009">
    <property type="protein sequence ID" value="KAK9754145.1"/>
    <property type="molecule type" value="Genomic_DNA"/>
</dbReference>
<feature type="domain" description="CRAL-TRIO" evidence="1">
    <location>
        <begin position="179"/>
        <end position="286"/>
    </location>
</feature>
<dbReference type="AlphaFoldDB" id="A0AAW1N6C8"/>
<protein>
    <submittedName>
        <fullName evidence="2">CRAL/TRIO domain</fullName>
    </submittedName>
</protein>
<dbReference type="Gene3D" id="3.40.525.10">
    <property type="entry name" value="CRAL-TRIO lipid binding domain"/>
    <property type="match status" value="1"/>
</dbReference>
<evidence type="ECO:0000313" key="3">
    <source>
        <dbReference type="Proteomes" id="UP001458880"/>
    </source>
</evidence>
<dbReference type="InterPro" id="IPR036273">
    <property type="entry name" value="CRAL/TRIO_N_dom_sf"/>
</dbReference>
<proteinExistence type="predicted"/>
<evidence type="ECO:0000313" key="2">
    <source>
        <dbReference type="EMBL" id="KAK9754145.1"/>
    </source>
</evidence>
<dbReference type="SUPFAM" id="SSF52087">
    <property type="entry name" value="CRAL/TRIO domain"/>
    <property type="match status" value="1"/>
</dbReference>
<organism evidence="2 3">
    <name type="scientific">Popillia japonica</name>
    <name type="common">Japanese beetle</name>
    <dbReference type="NCBI Taxonomy" id="7064"/>
    <lineage>
        <taxon>Eukaryota</taxon>
        <taxon>Metazoa</taxon>
        <taxon>Ecdysozoa</taxon>
        <taxon>Arthropoda</taxon>
        <taxon>Hexapoda</taxon>
        <taxon>Insecta</taxon>
        <taxon>Pterygota</taxon>
        <taxon>Neoptera</taxon>
        <taxon>Endopterygota</taxon>
        <taxon>Coleoptera</taxon>
        <taxon>Polyphaga</taxon>
        <taxon>Scarabaeiformia</taxon>
        <taxon>Scarabaeidae</taxon>
        <taxon>Rutelinae</taxon>
        <taxon>Popillia</taxon>
    </lineage>
</organism>
<dbReference type="SUPFAM" id="SSF46938">
    <property type="entry name" value="CRAL/TRIO N-terminal domain"/>
    <property type="match status" value="1"/>
</dbReference>
<dbReference type="Pfam" id="PF00650">
    <property type="entry name" value="CRAL_TRIO"/>
    <property type="match status" value="1"/>
</dbReference>
<reference evidence="2 3" key="1">
    <citation type="journal article" date="2024" name="BMC Genomics">
        <title>De novo assembly and annotation of Popillia japonica's genome with initial clues to its potential as an invasive pest.</title>
        <authorList>
            <person name="Cucini C."/>
            <person name="Boschi S."/>
            <person name="Funari R."/>
            <person name="Cardaioli E."/>
            <person name="Iannotti N."/>
            <person name="Marturano G."/>
            <person name="Paoli F."/>
            <person name="Bruttini M."/>
            <person name="Carapelli A."/>
            <person name="Frati F."/>
            <person name="Nardi F."/>
        </authorList>
    </citation>
    <scope>NUCLEOTIDE SEQUENCE [LARGE SCALE GENOMIC DNA]</scope>
    <source>
        <strain evidence="2">DMR45628</strain>
    </source>
</reference>
<name>A0AAW1N6C8_POPJA</name>
<keyword evidence="3" id="KW-1185">Reference proteome</keyword>
<evidence type="ECO:0000259" key="1">
    <source>
        <dbReference type="PROSITE" id="PS50191"/>
    </source>
</evidence>
<gene>
    <name evidence="2" type="ORF">QE152_g1463</name>
</gene>
<dbReference type="PROSITE" id="PS50191">
    <property type="entry name" value="CRAL_TRIO"/>
    <property type="match status" value="1"/>
</dbReference>
<dbReference type="InterPro" id="IPR001251">
    <property type="entry name" value="CRAL-TRIO_dom"/>
</dbReference>
<dbReference type="GO" id="GO:1902936">
    <property type="term" value="F:phosphatidylinositol bisphosphate binding"/>
    <property type="evidence" value="ECO:0007669"/>
    <property type="project" value="TreeGrafter"/>
</dbReference>